<dbReference type="AlphaFoldDB" id="A0A6A6DSP1"/>
<evidence type="ECO:0000313" key="3">
    <source>
        <dbReference type="Proteomes" id="UP000800200"/>
    </source>
</evidence>
<feature type="compositionally biased region" description="Basic and acidic residues" evidence="1">
    <location>
        <begin position="28"/>
        <end position="37"/>
    </location>
</feature>
<reference evidence="2" key="1">
    <citation type="journal article" date="2020" name="Stud. Mycol.">
        <title>101 Dothideomycetes genomes: a test case for predicting lifestyles and emergence of pathogens.</title>
        <authorList>
            <person name="Haridas S."/>
            <person name="Albert R."/>
            <person name="Binder M."/>
            <person name="Bloem J."/>
            <person name="Labutti K."/>
            <person name="Salamov A."/>
            <person name="Andreopoulos B."/>
            <person name="Baker S."/>
            <person name="Barry K."/>
            <person name="Bills G."/>
            <person name="Bluhm B."/>
            <person name="Cannon C."/>
            <person name="Castanera R."/>
            <person name="Culley D."/>
            <person name="Daum C."/>
            <person name="Ezra D."/>
            <person name="Gonzalez J."/>
            <person name="Henrissat B."/>
            <person name="Kuo A."/>
            <person name="Liang C."/>
            <person name="Lipzen A."/>
            <person name="Lutzoni F."/>
            <person name="Magnuson J."/>
            <person name="Mondo S."/>
            <person name="Nolan M."/>
            <person name="Ohm R."/>
            <person name="Pangilinan J."/>
            <person name="Park H.-J."/>
            <person name="Ramirez L."/>
            <person name="Alfaro M."/>
            <person name="Sun H."/>
            <person name="Tritt A."/>
            <person name="Yoshinaga Y."/>
            <person name="Zwiers L.-H."/>
            <person name="Turgeon B."/>
            <person name="Goodwin S."/>
            <person name="Spatafora J."/>
            <person name="Crous P."/>
            <person name="Grigoriev I."/>
        </authorList>
    </citation>
    <scope>NUCLEOTIDE SEQUENCE</scope>
    <source>
        <strain evidence="2">CBS 207.26</strain>
    </source>
</reference>
<proteinExistence type="predicted"/>
<dbReference type="Proteomes" id="UP000800200">
    <property type="component" value="Unassembled WGS sequence"/>
</dbReference>
<accession>A0A6A6DSP1</accession>
<protein>
    <submittedName>
        <fullName evidence="2">Uncharacterized protein</fullName>
    </submittedName>
</protein>
<sequence>MNMNNPKLLTALRGPMEAPLHGPNDCSADTRSRRLSDRATAVSPKHAEPFHLRSASNTQRTCRSAGFDFQARRTLS</sequence>
<name>A0A6A6DSP1_9PEZI</name>
<feature type="region of interest" description="Disordered" evidence="1">
    <location>
        <begin position="1"/>
        <end position="47"/>
    </location>
</feature>
<evidence type="ECO:0000256" key="1">
    <source>
        <dbReference type="SAM" id="MobiDB-lite"/>
    </source>
</evidence>
<dbReference type="OrthoDB" id="3772764at2759"/>
<organism evidence="2 3">
    <name type="scientific">Zopfia rhizophila CBS 207.26</name>
    <dbReference type="NCBI Taxonomy" id="1314779"/>
    <lineage>
        <taxon>Eukaryota</taxon>
        <taxon>Fungi</taxon>
        <taxon>Dikarya</taxon>
        <taxon>Ascomycota</taxon>
        <taxon>Pezizomycotina</taxon>
        <taxon>Dothideomycetes</taxon>
        <taxon>Dothideomycetes incertae sedis</taxon>
        <taxon>Zopfiaceae</taxon>
        <taxon>Zopfia</taxon>
    </lineage>
</organism>
<gene>
    <name evidence="2" type="ORF">K469DRAFT_714196</name>
</gene>
<dbReference type="EMBL" id="ML994655">
    <property type="protein sequence ID" value="KAF2180980.1"/>
    <property type="molecule type" value="Genomic_DNA"/>
</dbReference>
<keyword evidence="3" id="KW-1185">Reference proteome</keyword>
<evidence type="ECO:0000313" key="2">
    <source>
        <dbReference type="EMBL" id="KAF2180980.1"/>
    </source>
</evidence>